<name>A0A015LE47_RHIIW</name>
<dbReference type="InterPro" id="IPR050854">
    <property type="entry name" value="LMBD1_LysCbl_Transport"/>
</dbReference>
<keyword evidence="9" id="KW-0458">Lysosome</keyword>
<evidence type="ECO:0000256" key="12">
    <source>
        <dbReference type="SAM" id="Phobius"/>
    </source>
</evidence>
<dbReference type="HOGENOM" id="CLU_028341_1_0_1"/>
<evidence type="ECO:0000256" key="6">
    <source>
        <dbReference type="ARBA" id="ARBA00022692"/>
    </source>
</evidence>
<keyword evidence="14" id="KW-1185">Reference proteome</keyword>
<evidence type="ECO:0000256" key="10">
    <source>
        <dbReference type="ARBA" id="ARBA00023285"/>
    </source>
</evidence>
<feature type="transmembrane region" description="Helical" evidence="12">
    <location>
        <begin position="487"/>
        <end position="508"/>
    </location>
</feature>
<feature type="transmembrane region" description="Helical" evidence="12">
    <location>
        <begin position="401"/>
        <end position="424"/>
    </location>
</feature>
<dbReference type="GO" id="GO:0005774">
    <property type="term" value="C:vacuolar membrane"/>
    <property type="evidence" value="ECO:0007669"/>
    <property type="project" value="TreeGrafter"/>
</dbReference>
<dbReference type="AlphaFoldDB" id="A0A015LE47"/>
<keyword evidence="6 12" id="KW-0812">Transmembrane</keyword>
<evidence type="ECO:0000256" key="5">
    <source>
        <dbReference type="ARBA" id="ARBA00022628"/>
    </source>
</evidence>
<dbReference type="InterPro" id="IPR006876">
    <property type="entry name" value="LMBR1-like_membr_prot"/>
</dbReference>
<evidence type="ECO:0000256" key="9">
    <source>
        <dbReference type="ARBA" id="ARBA00023228"/>
    </source>
</evidence>
<feature type="transmembrane region" description="Helical" evidence="12">
    <location>
        <begin position="181"/>
        <end position="207"/>
    </location>
</feature>
<feature type="transmembrane region" description="Helical" evidence="12">
    <location>
        <begin position="6"/>
        <end position="27"/>
    </location>
</feature>
<dbReference type="PANTHER" id="PTHR16130:SF2">
    <property type="entry name" value="LYSOSOMAL COBALAMIN TRANSPORT ESCORT PROTEIN LMBD1"/>
    <property type="match status" value="1"/>
</dbReference>
<dbReference type="Pfam" id="PF04791">
    <property type="entry name" value="LMBR1"/>
    <property type="match status" value="1"/>
</dbReference>
<dbReference type="GO" id="GO:0072665">
    <property type="term" value="P:protein localization to vacuole"/>
    <property type="evidence" value="ECO:0007669"/>
    <property type="project" value="TreeGrafter"/>
</dbReference>
<sequence length="546" mass="62011">MAVLVFGAWAIYIIICAVLFVFSIIFTNYYQDKHDSERLATVVAICSLALCLSTVALFPVDIFLVSSTVDLHTGLKHEWATKEVVEGIVHNLKFVYYGSYGLIAIFCAFIIPFAYFYFEELEEEQTNSQRVMAALKYTGFFVAFVLICLLFGFVLRPTEKAPIDLDFFKKLLSSSLGENSISFVISILMVLGMVVFICYTAPGLSLLPIGMIKGTSKINSVSNSELSSLLKVNREKQRIINAKYSDPTKTMSRKDAKQFEILRNEEKVLLRQLRIATESRSQFWNKIMFILRPFELIIGFMLTILTAVIFMSIFLTCIDKVKNSICGKECGYIINHPDIFNPLNFIFLKASKYFPIDYFFMVLLILYFFISTVYGVISLGIRFFWVHLYRFRKSSTPPQGLLFGAILFMLSLLALNYTLTMVVVPQYAQFGSQKYCNHTINGDRNCTEYSQLIVPCDVTAPTDICTPTVISTFIHRITLNAPFFGVIFYYAHWGFLGVALLGFMYAMIRSPNNALYDDLDDDIGEEEQGLLANIGRRNRGAIGIDD</sequence>
<keyword evidence="5" id="KW-0846">Cobalamin</keyword>
<dbReference type="PANTHER" id="PTHR16130">
    <property type="entry name" value="LYSOSOMAL COBALAMIN TRANSPORTER-RELATED"/>
    <property type="match status" value="1"/>
</dbReference>
<dbReference type="OrthoDB" id="73273at2759"/>
<feature type="transmembrane region" description="Helical" evidence="12">
    <location>
        <begin position="137"/>
        <end position="155"/>
    </location>
</feature>
<feature type="transmembrane region" description="Helical" evidence="12">
    <location>
        <begin position="296"/>
        <end position="315"/>
    </location>
</feature>
<comment type="subcellular location">
    <subcellularLocation>
        <location evidence="1">Lysosome membrane</location>
        <topology evidence="1">Multi-pass membrane protein</topology>
    </subcellularLocation>
</comment>
<accession>A0A015LE47</accession>
<feature type="transmembrane region" description="Helical" evidence="12">
    <location>
        <begin position="358"/>
        <end position="381"/>
    </location>
</feature>
<dbReference type="OMA" id="FWAQFVF"/>
<protein>
    <recommendedName>
        <fullName evidence="3">Probable lysosomal cobalamin transporter</fullName>
    </recommendedName>
</protein>
<gene>
    <name evidence="13" type="ORF">RirG_018960</name>
</gene>
<evidence type="ECO:0000256" key="2">
    <source>
        <dbReference type="ARBA" id="ARBA00009901"/>
    </source>
</evidence>
<proteinExistence type="inferred from homology"/>
<evidence type="ECO:0000256" key="1">
    <source>
        <dbReference type="ARBA" id="ARBA00004155"/>
    </source>
</evidence>
<dbReference type="STRING" id="1432141.A0A015LE47"/>
<keyword evidence="10" id="KW-0170">Cobalt</keyword>
<evidence type="ECO:0000256" key="3">
    <source>
        <dbReference type="ARBA" id="ARBA00017088"/>
    </source>
</evidence>
<keyword evidence="7 12" id="KW-1133">Transmembrane helix</keyword>
<evidence type="ECO:0000256" key="11">
    <source>
        <dbReference type="ARBA" id="ARBA00025515"/>
    </source>
</evidence>
<dbReference type="GO" id="GO:0031419">
    <property type="term" value="F:cobalamin binding"/>
    <property type="evidence" value="ECO:0007669"/>
    <property type="project" value="UniProtKB-KW"/>
</dbReference>
<evidence type="ECO:0000256" key="8">
    <source>
        <dbReference type="ARBA" id="ARBA00023136"/>
    </source>
</evidence>
<keyword evidence="8 12" id="KW-0472">Membrane</keyword>
<dbReference type="EMBL" id="JEMT01009818">
    <property type="protein sequence ID" value="EXX77979.1"/>
    <property type="molecule type" value="Genomic_DNA"/>
</dbReference>
<evidence type="ECO:0000256" key="4">
    <source>
        <dbReference type="ARBA" id="ARBA00022448"/>
    </source>
</evidence>
<organism evidence="13 14">
    <name type="scientific">Rhizophagus irregularis (strain DAOM 197198w)</name>
    <name type="common">Glomus intraradices</name>
    <dbReference type="NCBI Taxonomy" id="1432141"/>
    <lineage>
        <taxon>Eukaryota</taxon>
        <taxon>Fungi</taxon>
        <taxon>Fungi incertae sedis</taxon>
        <taxon>Mucoromycota</taxon>
        <taxon>Glomeromycotina</taxon>
        <taxon>Glomeromycetes</taxon>
        <taxon>Glomerales</taxon>
        <taxon>Glomeraceae</taxon>
        <taxon>Rhizophagus</taxon>
    </lineage>
</organism>
<evidence type="ECO:0000256" key="7">
    <source>
        <dbReference type="ARBA" id="ARBA00022989"/>
    </source>
</evidence>
<dbReference type="Proteomes" id="UP000022910">
    <property type="component" value="Unassembled WGS sequence"/>
</dbReference>
<feature type="transmembrane region" description="Helical" evidence="12">
    <location>
        <begin position="39"/>
        <end position="60"/>
    </location>
</feature>
<feature type="transmembrane region" description="Helical" evidence="12">
    <location>
        <begin position="94"/>
        <end position="117"/>
    </location>
</feature>
<comment type="caution">
    <text evidence="13">The sequence shown here is derived from an EMBL/GenBank/DDBJ whole genome shotgun (WGS) entry which is preliminary data.</text>
</comment>
<keyword evidence="4" id="KW-0813">Transport</keyword>
<evidence type="ECO:0000313" key="14">
    <source>
        <dbReference type="Proteomes" id="UP000022910"/>
    </source>
</evidence>
<comment type="function">
    <text evidence="11">Probable lysosomal cobalamin transporter. Required to export cobalamin from lysosomes allowing its conversion to cofactors.</text>
</comment>
<comment type="similarity">
    <text evidence="2">Belongs to the LIMR family. LMBRD1 subfamily.</text>
</comment>
<reference evidence="13 14" key="1">
    <citation type="submission" date="2014-02" db="EMBL/GenBank/DDBJ databases">
        <title>Single nucleus genome sequencing reveals high similarity among nuclei of an endomycorrhizal fungus.</title>
        <authorList>
            <person name="Lin K."/>
            <person name="Geurts R."/>
            <person name="Zhang Z."/>
            <person name="Limpens E."/>
            <person name="Saunders D.G."/>
            <person name="Mu D."/>
            <person name="Pang E."/>
            <person name="Cao H."/>
            <person name="Cha H."/>
            <person name="Lin T."/>
            <person name="Zhou Q."/>
            <person name="Shang Y."/>
            <person name="Li Y."/>
            <person name="Ivanov S."/>
            <person name="Sharma T."/>
            <person name="Velzen R.V."/>
            <person name="Ruijter N.D."/>
            <person name="Aanen D.K."/>
            <person name="Win J."/>
            <person name="Kamoun S."/>
            <person name="Bisseling T."/>
            <person name="Huang S."/>
        </authorList>
    </citation>
    <scope>NUCLEOTIDE SEQUENCE [LARGE SCALE GENOMIC DNA]</scope>
    <source>
        <strain evidence="14">DAOM197198w</strain>
    </source>
</reference>
<evidence type="ECO:0000313" key="13">
    <source>
        <dbReference type="EMBL" id="EXX77979.1"/>
    </source>
</evidence>